<evidence type="ECO:0000256" key="2">
    <source>
        <dbReference type="ARBA" id="ARBA00004177"/>
    </source>
</evidence>
<dbReference type="Ensembl" id="ENSGWIT00000054848.1">
    <property type="protein sequence ID" value="ENSGWIP00000050793.1"/>
    <property type="gene ID" value="ENSGWIG00000024638.1"/>
</dbReference>
<keyword evidence="10" id="KW-0649">Protein kinase inhibitor</keyword>
<evidence type="ECO:0000256" key="10">
    <source>
        <dbReference type="ARBA" id="ARBA00023013"/>
    </source>
</evidence>
<dbReference type="GO" id="GO:0005634">
    <property type="term" value="C:nucleus"/>
    <property type="evidence" value="ECO:0007669"/>
    <property type="project" value="UniProtKB-SubCell"/>
</dbReference>
<dbReference type="Proteomes" id="UP000694680">
    <property type="component" value="Chromosome 6"/>
</dbReference>
<evidence type="ECO:0000256" key="8">
    <source>
        <dbReference type="ARBA" id="ARBA00022753"/>
    </source>
</evidence>
<evidence type="ECO:0000256" key="3">
    <source>
        <dbReference type="ARBA" id="ARBA00004496"/>
    </source>
</evidence>
<evidence type="ECO:0000259" key="17">
    <source>
        <dbReference type="Pfam" id="PF02234"/>
    </source>
</evidence>
<evidence type="ECO:0000256" key="13">
    <source>
        <dbReference type="ARBA" id="ARBA00031903"/>
    </source>
</evidence>
<comment type="subcellular location">
    <subcellularLocation>
        <location evidence="3">Cytoplasm</location>
    </subcellularLocation>
    <subcellularLocation>
        <location evidence="2">Endosome</location>
    </subcellularLocation>
    <subcellularLocation>
        <location evidence="1">Nucleus</location>
    </subcellularLocation>
</comment>
<proteinExistence type="inferred from homology"/>
<dbReference type="InterPro" id="IPR003175">
    <property type="entry name" value="CDI_dom"/>
</dbReference>
<dbReference type="GO" id="GO:0005768">
    <property type="term" value="C:endosome"/>
    <property type="evidence" value="ECO:0007669"/>
    <property type="project" value="UniProtKB-SubCell"/>
</dbReference>
<keyword evidence="8" id="KW-0967">Endosome</keyword>
<evidence type="ECO:0000256" key="9">
    <source>
        <dbReference type="ARBA" id="ARBA00022843"/>
    </source>
</evidence>
<keyword evidence="6" id="KW-0963">Cytoplasm</keyword>
<reference evidence="18" key="1">
    <citation type="submission" date="2020-06" db="EMBL/GenBank/DDBJ databases">
        <authorList>
            <consortium name="Wellcome Sanger Institute Data Sharing"/>
        </authorList>
    </citation>
    <scope>NUCLEOTIDE SEQUENCE [LARGE SCALE GENOMIC DNA]</scope>
</reference>
<comment type="function">
    <text evidence="15">Important regulator of cell cycle progression. Inhibits the kinase activity of CDK2 bound to cyclin A, but has little inhibitory activity on CDK2 bound to SPDYA. Involved in G1 arrest. Potent inhibitor of cyclin E- and cyclin A-CDK2 complexes. Forms a complex with cyclin type D-CDK4 complexes and is involved in the assembly, stability, and modulation of CCND1-CDK4 complex activation. Acts either as an inhibitor or an activator of cyclin type D-CDK4 complexes depending on its phosphorylation state and/or stoichometry.</text>
</comment>
<evidence type="ECO:0000256" key="16">
    <source>
        <dbReference type="SAM" id="MobiDB-lite"/>
    </source>
</evidence>
<evidence type="ECO:0000256" key="1">
    <source>
        <dbReference type="ARBA" id="ARBA00004123"/>
    </source>
</evidence>
<evidence type="ECO:0000256" key="11">
    <source>
        <dbReference type="ARBA" id="ARBA00023242"/>
    </source>
</evidence>
<evidence type="ECO:0000256" key="12">
    <source>
        <dbReference type="ARBA" id="ARBA00023306"/>
    </source>
</evidence>
<evidence type="ECO:0000256" key="4">
    <source>
        <dbReference type="ARBA" id="ARBA00006726"/>
    </source>
</evidence>
<feature type="domain" description="Cyclin-dependent kinase inhibitor" evidence="17">
    <location>
        <begin position="33"/>
        <end position="80"/>
    </location>
</feature>
<dbReference type="GO" id="GO:0008285">
    <property type="term" value="P:negative regulation of cell population proliferation"/>
    <property type="evidence" value="ECO:0007669"/>
    <property type="project" value="TreeGrafter"/>
</dbReference>
<dbReference type="GO" id="GO:0051087">
    <property type="term" value="F:protein-folding chaperone binding"/>
    <property type="evidence" value="ECO:0007669"/>
    <property type="project" value="TreeGrafter"/>
</dbReference>
<feature type="region of interest" description="Disordered" evidence="16">
    <location>
        <begin position="1"/>
        <end position="35"/>
    </location>
</feature>
<evidence type="ECO:0000256" key="7">
    <source>
        <dbReference type="ARBA" id="ARBA00022553"/>
    </source>
</evidence>
<reference evidence="18" key="2">
    <citation type="submission" date="2025-08" db="UniProtKB">
        <authorList>
            <consortium name="Ensembl"/>
        </authorList>
    </citation>
    <scope>IDENTIFICATION</scope>
</reference>
<dbReference type="AlphaFoldDB" id="A0A8C5HTT5"/>
<organism evidence="18 19">
    <name type="scientific">Gouania willdenowi</name>
    <name type="common">Blunt-snouted clingfish</name>
    <name type="synonym">Lepadogaster willdenowi</name>
    <dbReference type="NCBI Taxonomy" id="441366"/>
    <lineage>
        <taxon>Eukaryota</taxon>
        <taxon>Metazoa</taxon>
        <taxon>Chordata</taxon>
        <taxon>Craniata</taxon>
        <taxon>Vertebrata</taxon>
        <taxon>Euteleostomi</taxon>
        <taxon>Actinopterygii</taxon>
        <taxon>Neopterygii</taxon>
        <taxon>Teleostei</taxon>
        <taxon>Neoteleostei</taxon>
        <taxon>Acanthomorphata</taxon>
        <taxon>Ovalentaria</taxon>
        <taxon>Blenniimorphae</taxon>
        <taxon>Blenniiformes</taxon>
        <taxon>Gobiesocoidei</taxon>
        <taxon>Gobiesocidae</taxon>
        <taxon>Gobiesocinae</taxon>
        <taxon>Gouania</taxon>
    </lineage>
</organism>
<keyword evidence="9" id="KW-0832">Ubl conjugation</keyword>
<keyword evidence="19" id="KW-1185">Reference proteome</keyword>
<keyword evidence="7" id="KW-0597">Phosphoprotein</keyword>
<evidence type="ECO:0000256" key="5">
    <source>
        <dbReference type="ARBA" id="ARBA00014547"/>
    </source>
</evidence>
<evidence type="ECO:0000313" key="18">
    <source>
        <dbReference type="Ensembl" id="ENSGWIP00000050793.1"/>
    </source>
</evidence>
<dbReference type="GO" id="GO:0045930">
    <property type="term" value="P:negative regulation of mitotic cell cycle"/>
    <property type="evidence" value="ECO:0007669"/>
    <property type="project" value="TreeGrafter"/>
</dbReference>
<evidence type="ECO:0000256" key="14">
    <source>
        <dbReference type="ARBA" id="ARBA00031925"/>
    </source>
</evidence>
<evidence type="ECO:0000256" key="15">
    <source>
        <dbReference type="ARBA" id="ARBA00045727"/>
    </source>
</evidence>
<evidence type="ECO:0000256" key="6">
    <source>
        <dbReference type="ARBA" id="ARBA00022490"/>
    </source>
</evidence>
<dbReference type="GO" id="GO:0004861">
    <property type="term" value="F:cyclin-dependent protein serine/threonine kinase inhibitor activity"/>
    <property type="evidence" value="ECO:0007669"/>
    <property type="project" value="InterPro"/>
</dbReference>
<comment type="similarity">
    <text evidence="4">Belongs to the CDI family.</text>
</comment>
<reference evidence="18" key="3">
    <citation type="submission" date="2025-09" db="UniProtKB">
        <authorList>
            <consortium name="Ensembl"/>
        </authorList>
    </citation>
    <scope>IDENTIFICATION</scope>
</reference>
<dbReference type="GO" id="GO:0000082">
    <property type="term" value="P:G1/S transition of mitotic cell cycle"/>
    <property type="evidence" value="ECO:0007669"/>
    <property type="project" value="TreeGrafter"/>
</dbReference>
<keyword evidence="11" id="KW-0539">Nucleus</keyword>
<dbReference type="Pfam" id="PF02234">
    <property type="entry name" value="CDI"/>
    <property type="match status" value="1"/>
</dbReference>
<name>A0A8C5HTT5_GOUWI</name>
<accession>A0A8C5HTT5</accession>
<dbReference type="PANTHER" id="PTHR10265:SF9">
    <property type="entry name" value="CYCLIN-DEPENDENT KINASE INHIBITOR 1B"/>
    <property type="match status" value="1"/>
</dbReference>
<dbReference type="Gene3D" id="4.10.365.10">
    <property type="entry name" value="p27"/>
    <property type="match status" value="1"/>
</dbReference>
<dbReference type="PANTHER" id="PTHR10265">
    <property type="entry name" value="CYCLIN-DEPENDENT KINASE INHIBITOR 1"/>
    <property type="match status" value="1"/>
</dbReference>
<dbReference type="InterPro" id="IPR044898">
    <property type="entry name" value="CDI_dom_sf"/>
</dbReference>
<protein>
    <recommendedName>
        <fullName evidence="5">Cyclin-dependent kinase inhibitor 1B</fullName>
    </recommendedName>
    <alternativeName>
        <fullName evidence="14">Cyclin-dependent kinase inhibitor p27</fullName>
    </alternativeName>
    <alternativeName>
        <fullName evidence="13">p27Kip1</fullName>
    </alternativeName>
</protein>
<feature type="compositionally biased region" description="Polar residues" evidence="16">
    <location>
        <begin position="1"/>
        <end position="11"/>
    </location>
</feature>
<gene>
    <name evidence="18" type="primary">LOC114466232</name>
</gene>
<feature type="region of interest" description="Disordered" evidence="16">
    <location>
        <begin position="64"/>
        <end position="161"/>
    </location>
</feature>
<keyword evidence="12" id="KW-0131">Cell cycle</keyword>
<evidence type="ECO:0000313" key="19">
    <source>
        <dbReference type="Proteomes" id="UP000694680"/>
    </source>
</evidence>
<sequence length="161" mass="18453">MSDVRLSNASPTLGRVEARQPPENTRTSARRILFGPPDRAEIQRYVAETLQENVQAFRDKYNFDPVEDRPLTPRNYEWVEDDDPPEFYLRPPHRRPPAEAGTSTRREEEDEEHGAAATERKTCRKRPCVDSGGCQSKIFHTDKNDDDDDESDGGSRHQISV</sequence>